<gene>
    <name evidence="10" type="ORF">COT62_00955</name>
</gene>
<dbReference type="Proteomes" id="UP000231198">
    <property type="component" value="Unassembled WGS sequence"/>
</dbReference>
<protein>
    <recommendedName>
        <fullName evidence="9">ArnT-like N-terminal domain-containing protein</fullName>
    </recommendedName>
</protein>
<reference evidence="11" key="1">
    <citation type="submission" date="2017-09" db="EMBL/GenBank/DDBJ databases">
        <title>Depth-based differentiation of microbial function through sediment-hosted aquifers and enrichment of novel symbionts in the deep terrestrial subsurface.</title>
        <authorList>
            <person name="Probst A.J."/>
            <person name="Ladd B."/>
            <person name="Jarett J.K."/>
            <person name="Geller-Mcgrath D.E."/>
            <person name="Sieber C.M.K."/>
            <person name="Emerson J.B."/>
            <person name="Anantharaman K."/>
            <person name="Thomas B.C."/>
            <person name="Malmstrom R."/>
            <person name="Stieglmeier M."/>
            <person name="Klingl A."/>
            <person name="Woyke T."/>
            <person name="Ryan C.M."/>
            <person name="Banfield J.F."/>
        </authorList>
    </citation>
    <scope>NUCLEOTIDE SEQUENCE [LARGE SCALE GENOMIC DNA]</scope>
</reference>
<keyword evidence="2" id="KW-1003">Cell membrane</keyword>
<dbReference type="InterPro" id="IPR003342">
    <property type="entry name" value="ArnT-like_N"/>
</dbReference>
<dbReference type="PANTHER" id="PTHR33908:SF11">
    <property type="entry name" value="MEMBRANE PROTEIN"/>
    <property type="match status" value="1"/>
</dbReference>
<feature type="transmembrane region" description="Helical" evidence="8">
    <location>
        <begin position="20"/>
        <end position="39"/>
    </location>
</feature>
<keyword evidence="4" id="KW-0808">Transferase</keyword>
<accession>A0A2H0WTI4</accession>
<evidence type="ECO:0000259" key="9">
    <source>
        <dbReference type="Pfam" id="PF02366"/>
    </source>
</evidence>
<dbReference type="GO" id="GO:0000030">
    <property type="term" value="F:mannosyltransferase activity"/>
    <property type="evidence" value="ECO:0007669"/>
    <property type="project" value="InterPro"/>
</dbReference>
<evidence type="ECO:0000256" key="8">
    <source>
        <dbReference type="SAM" id="Phobius"/>
    </source>
</evidence>
<feature type="transmembrane region" description="Helical" evidence="8">
    <location>
        <begin position="310"/>
        <end position="330"/>
    </location>
</feature>
<dbReference type="InterPro" id="IPR050297">
    <property type="entry name" value="LipidA_mod_glycosyltrf_83"/>
</dbReference>
<feature type="transmembrane region" description="Helical" evidence="8">
    <location>
        <begin position="362"/>
        <end position="386"/>
    </location>
</feature>
<comment type="caution">
    <text evidence="10">The sequence shown here is derived from an EMBL/GenBank/DDBJ whole genome shotgun (WGS) entry which is preliminary data.</text>
</comment>
<proteinExistence type="predicted"/>
<comment type="subcellular location">
    <subcellularLocation>
        <location evidence="1">Cell membrane</location>
        <topology evidence="1">Multi-pass membrane protein</topology>
    </subcellularLocation>
</comment>
<feature type="transmembrane region" description="Helical" evidence="8">
    <location>
        <begin position="274"/>
        <end position="298"/>
    </location>
</feature>
<dbReference type="GO" id="GO:0016763">
    <property type="term" value="F:pentosyltransferase activity"/>
    <property type="evidence" value="ECO:0007669"/>
    <property type="project" value="TreeGrafter"/>
</dbReference>
<dbReference type="EMBL" id="PEZG01000020">
    <property type="protein sequence ID" value="PIS15974.1"/>
    <property type="molecule type" value="Genomic_DNA"/>
</dbReference>
<name>A0A2H0WTI4_9BACT</name>
<dbReference type="GO" id="GO:0006493">
    <property type="term" value="P:protein O-linked glycosylation"/>
    <property type="evidence" value="ECO:0007669"/>
    <property type="project" value="InterPro"/>
</dbReference>
<dbReference type="Pfam" id="PF02366">
    <property type="entry name" value="PMT"/>
    <property type="match status" value="1"/>
</dbReference>
<dbReference type="GO" id="GO:0009103">
    <property type="term" value="P:lipopolysaccharide biosynthetic process"/>
    <property type="evidence" value="ECO:0007669"/>
    <property type="project" value="UniProtKB-ARBA"/>
</dbReference>
<feature type="transmembrane region" description="Helical" evidence="8">
    <location>
        <begin position="152"/>
        <end position="169"/>
    </location>
</feature>
<evidence type="ECO:0000313" key="11">
    <source>
        <dbReference type="Proteomes" id="UP000231198"/>
    </source>
</evidence>
<evidence type="ECO:0000313" key="10">
    <source>
        <dbReference type="EMBL" id="PIS15974.1"/>
    </source>
</evidence>
<evidence type="ECO:0000256" key="7">
    <source>
        <dbReference type="ARBA" id="ARBA00023136"/>
    </source>
</evidence>
<evidence type="ECO:0000256" key="3">
    <source>
        <dbReference type="ARBA" id="ARBA00022676"/>
    </source>
</evidence>
<dbReference type="GO" id="GO:0005886">
    <property type="term" value="C:plasma membrane"/>
    <property type="evidence" value="ECO:0007669"/>
    <property type="project" value="UniProtKB-SubCell"/>
</dbReference>
<feature type="transmembrane region" description="Helical" evidence="8">
    <location>
        <begin position="227"/>
        <end position="245"/>
    </location>
</feature>
<evidence type="ECO:0000256" key="2">
    <source>
        <dbReference type="ARBA" id="ARBA00022475"/>
    </source>
</evidence>
<organism evidence="10 11">
    <name type="scientific">Candidatus Roizmanbacteria bacterium CG09_land_8_20_14_0_10_41_9</name>
    <dbReference type="NCBI Taxonomy" id="1974850"/>
    <lineage>
        <taxon>Bacteria</taxon>
        <taxon>Candidatus Roizmaniibacteriota</taxon>
    </lineage>
</organism>
<feature type="transmembrane region" description="Helical" evidence="8">
    <location>
        <begin position="336"/>
        <end position="355"/>
    </location>
</feature>
<sequence length="560" mass="65385">MKMARCDDPNKAFRPDFYTLCLGILILFHFLTNGIWIYLNKVPPAHDAGFHTVLSMRFFDYIKGFPGNFSIVEFLTISKYYPPLSHIVGTLFVWFGNYNYQFVQLTGSVFFSLSLIMVYIYTARLTKNKAIALLSTVFFSFFYLEFRESRSHMTDMPLTFFVIGGLYFFERSDNLRNRICSVLFFVFFSLAFLTKWTSLVFFLFPVLTIGIGLVKKDGLSKYDIVKNIFLGIIVTAALCLPWYYVNSKTIIQIAQVTSTPELDDPSILFSWDNVFFYLRQLIIFQISFIGFLLFLFSVIRLNLTRKYTNILRILMLQIGISYIFFTFFIGNKNVRFLFPMMPFIAIVMAMGLVDIRGRIGKSLLIGTILTYYVFSYFVVSFGVPFYPKFKHAIQFPLVGWVDIYYLSDDPISALYKKENWQTDKVGTLILEHSKGIKRFIYFINIEKPYLNTSTIHLSIYKYGRGFPENIQEVDTNFPLTLKGNNEFVNQTDLEQWVNGIDFVAIPLKDIGPQEAMRDYRVRKQIQQYFLNKKPYGFEMIDAINLPTGDKIFIYKKQAPF</sequence>
<evidence type="ECO:0000256" key="6">
    <source>
        <dbReference type="ARBA" id="ARBA00022989"/>
    </source>
</evidence>
<keyword evidence="5 8" id="KW-0812">Transmembrane</keyword>
<keyword evidence="3" id="KW-0328">Glycosyltransferase</keyword>
<evidence type="ECO:0000256" key="4">
    <source>
        <dbReference type="ARBA" id="ARBA00022679"/>
    </source>
</evidence>
<feature type="transmembrane region" description="Helical" evidence="8">
    <location>
        <begin position="102"/>
        <end position="123"/>
    </location>
</feature>
<keyword evidence="7 8" id="KW-0472">Membrane</keyword>
<keyword evidence="6 8" id="KW-1133">Transmembrane helix</keyword>
<feature type="transmembrane region" description="Helical" evidence="8">
    <location>
        <begin position="130"/>
        <end position="146"/>
    </location>
</feature>
<dbReference type="PANTHER" id="PTHR33908">
    <property type="entry name" value="MANNOSYLTRANSFERASE YKCB-RELATED"/>
    <property type="match status" value="1"/>
</dbReference>
<feature type="transmembrane region" description="Helical" evidence="8">
    <location>
        <begin position="176"/>
        <end position="193"/>
    </location>
</feature>
<dbReference type="AlphaFoldDB" id="A0A2H0WTI4"/>
<evidence type="ECO:0000256" key="5">
    <source>
        <dbReference type="ARBA" id="ARBA00022692"/>
    </source>
</evidence>
<feature type="domain" description="ArnT-like N-terminal" evidence="9">
    <location>
        <begin position="78"/>
        <end position="244"/>
    </location>
</feature>
<evidence type="ECO:0000256" key="1">
    <source>
        <dbReference type="ARBA" id="ARBA00004651"/>
    </source>
</evidence>